<protein>
    <recommendedName>
        <fullName evidence="1">RNA polymerase sigma factor</fullName>
    </recommendedName>
</protein>
<accession>A0ABW6Y863</accession>
<dbReference type="PANTHER" id="PTHR31157:SF1">
    <property type="entry name" value="SCP DOMAIN-CONTAINING PROTEIN"/>
    <property type="match status" value="1"/>
</dbReference>
<evidence type="ECO:0000259" key="3">
    <source>
        <dbReference type="Pfam" id="PF00188"/>
    </source>
</evidence>
<gene>
    <name evidence="5" type="ORF">ACF05T_07795</name>
</gene>
<dbReference type="InterPro" id="IPR014284">
    <property type="entry name" value="RNA_pol_sigma-70_dom"/>
</dbReference>
<dbReference type="InterPro" id="IPR014044">
    <property type="entry name" value="CAP_dom"/>
</dbReference>
<comment type="caution">
    <text evidence="5">The sequence shown here is derived from an EMBL/GenBank/DDBJ whole genome shotgun (WGS) entry which is preliminary data.</text>
</comment>
<feature type="compositionally biased region" description="Low complexity" evidence="2">
    <location>
        <begin position="436"/>
        <end position="445"/>
    </location>
</feature>
<feature type="domain" description="SCP" evidence="3">
    <location>
        <begin position="455"/>
        <end position="567"/>
    </location>
</feature>
<evidence type="ECO:0000259" key="4">
    <source>
        <dbReference type="Pfam" id="PF04542"/>
    </source>
</evidence>
<keyword evidence="1" id="KW-0804">Transcription</keyword>
<keyword evidence="1" id="KW-0238">DNA-binding</keyword>
<evidence type="ECO:0000313" key="5">
    <source>
        <dbReference type="EMBL" id="MFF8276003.1"/>
    </source>
</evidence>
<keyword evidence="6" id="KW-1185">Reference proteome</keyword>
<dbReference type="PROSITE" id="PS01063">
    <property type="entry name" value="SIGMA70_ECF"/>
    <property type="match status" value="1"/>
</dbReference>
<dbReference type="InterPro" id="IPR035940">
    <property type="entry name" value="CAP_sf"/>
</dbReference>
<organism evidence="5 6">
    <name type="scientific">Streptomyces lateritius</name>
    <dbReference type="NCBI Taxonomy" id="67313"/>
    <lineage>
        <taxon>Bacteria</taxon>
        <taxon>Bacillati</taxon>
        <taxon>Actinomycetota</taxon>
        <taxon>Actinomycetes</taxon>
        <taxon>Kitasatosporales</taxon>
        <taxon>Streptomycetaceae</taxon>
        <taxon>Streptomyces</taxon>
    </lineage>
</organism>
<dbReference type="Gene3D" id="1.10.1740.10">
    <property type="match status" value="1"/>
</dbReference>
<dbReference type="Pfam" id="PF04542">
    <property type="entry name" value="Sigma70_r2"/>
    <property type="match status" value="1"/>
</dbReference>
<evidence type="ECO:0000256" key="2">
    <source>
        <dbReference type="SAM" id="MobiDB-lite"/>
    </source>
</evidence>
<feature type="domain" description="RNA polymerase sigma-70 region 2" evidence="4">
    <location>
        <begin position="24"/>
        <end position="90"/>
    </location>
</feature>
<feature type="compositionally biased region" description="Low complexity" evidence="2">
    <location>
        <begin position="373"/>
        <end position="395"/>
    </location>
</feature>
<dbReference type="RefSeq" id="WP_391933587.1">
    <property type="nucleotide sequence ID" value="NZ_JBIBSM010000003.1"/>
</dbReference>
<name>A0ABW6Y863_9ACTN</name>
<dbReference type="Gene3D" id="3.40.33.10">
    <property type="entry name" value="CAP"/>
    <property type="match status" value="1"/>
</dbReference>
<dbReference type="EMBL" id="JBIBSM010000003">
    <property type="protein sequence ID" value="MFF8276003.1"/>
    <property type="molecule type" value="Genomic_DNA"/>
</dbReference>
<proteinExistence type="inferred from homology"/>
<dbReference type="PANTHER" id="PTHR31157">
    <property type="entry name" value="SCP DOMAIN-CONTAINING PROTEIN"/>
    <property type="match status" value="1"/>
</dbReference>
<dbReference type="Proteomes" id="UP001603013">
    <property type="component" value="Unassembled WGS sequence"/>
</dbReference>
<keyword evidence="1" id="KW-0731">Sigma factor</keyword>
<dbReference type="CDD" id="cd05379">
    <property type="entry name" value="CAP_bacterial"/>
    <property type="match status" value="1"/>
</dbReference>
<comment type="similarity">
    <text evidence="1">Belongs to the sigma-70 factor family. ECF subfamily.</text>
</comment>
<sequence>MSGQSGVELVRAAQGGDLWAQDRLIATYLPLVYNIVGRAMNGHHDVDDVVQETMLRALDGLGGLRSPDSFRSWLVAIAMNSIRGHWQRQRSGFPTGVLDDARDLAQPDADFVDLTVVRLNLSGQRRETAEATRWMEPDDSALLSLWWLECAGELTRHEVAAALELSPQHTAVRIQRMKAQLEAARVVVRALSENPLCLTLRSELGGWDGRPSALWRKRIARHARACAHCAGLWSGLVPAEGLLAGLLLVPPAALLLASVRDSAGFGLATATVSPPTTPPYGTGAAHEQAGAYEPTPSAEPTVAYGPQGSGGAPAPGPRGTRRKRRQQQRGRRRAVVAGAVAVVAVTGGSYSVVGGPDGNVDAGEATRAAASETVRPTSVAPPATTAPTPEATPSTSVPPTPTTSPSPRAARTAKPSPTRTAVPRVSSPAPRPSQPTAATGGSGADATAAQQVIGLVNSERAQAGCGALTENALLTEAAQGHSEDMAARDFFDHTDPDGKGPGERVTATGYAWSTYGENIAMGQRTAAQVMESWMNSPGHRANILNCSFKEIGIGLHHDGGPYWTQVFGAR</sequence>
<dbReference type="NCBIfam" id="TIGR02937">
    <property type="entry name" value="sigma70-ECF"/>
    <property type="match status" value="1"/>
</dbReference>
<feature type="region of interest" description="Disordered" evidence="2">
    <location>
        <begin position="361"/>
        <end position="445"/>
    </location>
</feature>
<dbReference type="Pfam" id="PF00188">
    <property type="entry name" value="CAP"/>
    <property type="match status" value="1"/>
</dbReference>
<feature type="compositionally biased region" description="Basic residues" evidence="2">
    <location>
        <begin position="319"/>
        <end position="334"/>
    </location>
</feature>
<dbReference type="InterPro" id="IPR013325">
    <property type="entry name" value="RNA_pol_sigma_r2"/>
</dbReference>
<dbReference type="SUPFAM" id="SSF88946">
    <property type="entry name" value="Sigma2 domain of RNA polymerase sigma factors"/>
    <property type="match status" value="1"/>
</dbReference>
<dbReference type="InterPro" id="IPR000838">
    <property type="entry name" value="RNA_pol_sigma70_ECF_CS"/>
</dbReference>
<reference evidence="5 6" key="1">
    <citation type="submission" date="2024-10" db="EMBL/GenBank/DDBJ databases">
        <title>The Natural Products Discovery Center: Release of the First 8490 Sequenced Strains for Exploring Actinobacteria Biosynthetic Diversity.</title>
        <authorList>
            <person name="Kalkreuter E."/>
            <person name="Kautsar S.A."/>
            <person name="Yang D."/>
            <person name="Bader C.D."/>
            <person name="Teijaro C.N."/>
            <person name="Fluegel L."/>
            <person name="Davis C.M."/>
            <person name="Simpson J.R."/>
            <person name="Lauterbach L."/>
            <person name="Steele A.D."/>
            <person name="Gui C."/>
            <person name="Meng S."/>
            <person name="Li G."/>
            <person name="Viehrig K."/>
            <person name="Ye F."/>
            <person name="Su P."/>
            <person name="Kiefer A.F."/>
            <person name="Nichols A."/>
            <person name="Cepeda A.J."/>
            <person name="Yan W."/>
            <person name="Fan B."/>
            <person name="Jiang Y."/>
            <person name="Adhikari A."/>
            <person name="Zheng C.-J."/>
            <person name="Schuster L."/>
            <person name="Cowan T.M."/>
            <person name="Smanski M.J."/>
            <person name="Chevrette M.G."/>
            <person name="De Carvalho L.P.S."/>
            <person name="Shen B."/>
        </authorList>
    </citation>
    <scope>NUCLEOTIDE SEQUENCE [LARGE SCALE GENOMIC DNA]</scope>
    <source>
        <strain evidence="5 6">NPDC015755</strain>
    </source>
</reference>
<evidence type="ECO:0000256" key="1">
    <source>
        <dbReference type="RuleBase" id="RU000716"/>
    </source>
</evidence>
<evidence type="ECO:0000313" key="6">
    <source>
        <dbReference type="Proteomes" id="UP001603013"/>
    </source>
</evidence>
<dbReference type="InterPro" id="IPR007627">
    <property type="entry name" value="RNA_pol_sigma70_r2"/>
</dbReference>
<feature type="region of interest" description="Disordered" evidence="2">
    <location>
        <begin position="271"/>
        <end position="335"/>
    </location>
</feature>
<dbReference type="SUPFAM" id="SSF55797">
    <property type="entry name" value="PR-1-like"/>
    <property type="match status" value="1"/>
</dbReference>
<keyword evidence="1" id="KW-0805">Transcription regulation</keyword>